<evidence type="ECO:0000313" key="2">
    <source>
        <dbReference type="Proteomes" id="UP000289546"/>
    </source>
</evidence>
<proteinExistence type="predicted"/>
<name>A0A4Q0SJC4_9BRAD</name>
<dbReference type="AlphaFoldDB" id="A0A4Q0SJC4"/>
<organism evidence="1 2">
    <name type="scientific">Bradyrhizobium nanningense</name>
    <dbReference type="NCBI Taxonomy" id="1325118"/>
    <lineage>
        <taxon>Bacteria</taxon>
        <taxon>Pseudomonadati</taxon>
        <taxon>Pseudomonadota</taxon>
        <taxon>Alphaproteobacteria</taxon>
        <taxon>Hyphomicrobiales</taxon>
        <taxon>Nitrobacteraceae</taxon>
        <taxon>Bradyrhizobium</taxon>
    </lineage>
</organism>
<sequence>MRIERRIMKTPKPKQWAEQEVRRLITLARQGVGASKIAAELGRYAGSVRRMARTLGLLLKK</sequence>
<dbReference type="EMBL" id="LBJQ01000005">
    <property type="protein sequence ID" value="RXH38389.1"/>
    <property type="molecule type" value="Genomic_DNA"/>
</dbReference>
<reference evidence="1 2" key="1">
    <citation type="submission" date="2015-04" db="EMBL/GenBank/DDBJ databases">
        <title>Comparative genomics of rhizobia nodulating Arachis hypogaea in China.</title>
        <authorList>
            <person name="Li Y."/>
        </authorList>
    </citation>
    <scope>NUCLEOTIDE SEQUENCE [LARGE SCALE GENOMIC DNA]</scope>
    <source>
        <strain evidence="1 2">CCBAU 51757</strain>
    </source>
</reference>
<evidence type="ECO:0008006" key="3">
    <source>
        <dbReference type="Google" id="ProtNLM"/>
    </source>
</evidence>
<keyword evidence="2" id="KW-1185">Reference proteome</keyword>
<evidence type="ECO:0000313" key="1">
    <source>
        <dbReference type="EMBL" id="RXH38389.1"/>
    </source>
</evidence>
<dbReference type="Proteomes" id="UP000289546">
    <property type="component" value="Unassembled WGS sequence"/>
</dbReference>
<accession>A0A4Q0SJC4</accession>
<protein>
    <recommendedName>
        <fullName evidence="3">Transposase</fullName>
    </recommendedName>
</protein>
<comment type="caution">
    <text evidence="1">The sequence shown here is derived from an EMBL/GenBank/DDBJ whole genome shotgun (WGS) entry which is preliminary data.</text>
</comment>
<gene>
    <name evidence="1" type="ORF">XH99_01115</name>
</gene>